<name>A0AA88CTB6_FICCA</name>
<keyword evidence="2" id="KW-1185">Reference proteome</keyword>
<reference evidence="1" key="1">
    <citation type="submission" date="2023-07" db="EMBL/GenBank/DDBJ databases">
        <title>draft genome sequence of fig (Ficus carica).</title>
        <authorList>
            <person name="Takahashi T."/>
            <person name="Nishimura K."/>
        </authorList>
    </citation>
    <scope>NUCLEOTIDE SEQUENCE</scope>
</reference>
<sequence>MPPNPSIICCLPGPPFTGRPSSLPFAYIVDLLASSTPREADAAPVGVCEAKANPWADYPLFLSSEIISPIRLFLP</sequence>
<comment type="caution">
    <text evidence="1">The sequence shown here is derived from an EMBL/GenBank/DDBJ whole genome shotgun (WGS) entry which is preliminary data.</text>
</comment>
<evidence type="ECO:0000313" key="1">
    <source>
        <dbReference type="EMBL" id="GMN30865.1"/>
    </source>
</evidence>
<dbReference type="AlphaFoldDB" id="A0AA88CTB6"/>
<gene>
    <name evidence="1" type="ORF">TIFTF001_003002</name>
</gene>
<organism evidence="1 2">
    <name type="scientific">Ficus carica</name>
    <name type="common">Common fig</name>
    <dbReference type="NCBI Taxonomy" id="3494"/>
    <lineage>
        <taxon>Eukaryota</taxon>
        <taxon>Viridiplantae</taxon>
        <taxon>Streptophyta</taxon>
        <taxon>Embryophyta</taxon>
        <taxon>Tracheophyta</taxon>
        <taxon>Spermatophyta</taxon>
        <taxon>Magnoliopsida</taxon>
        <taxon>eudicotyledons</taxon>
        <taxon>Gunneridae</taxon>
        <taxon>Pentapetalae</taxon>
        <taxon>rosids</taxon>
        <taxon>fabids</taxon>
        <taxon>Rosales</taxon>
        <taxon>Moraceae</taxon>
        <taxon>Ficeae</taxon>
        <taxon>Ficus</taxon>
    </lineage>
</organism>
<protein>
    <submittedName>
        <fullName evidence="1">Uncharacterized protein</fullName>
    </submittedName>
</protein>
<dbReference type="Proteomes" id="UP001187192">
    <property type="component" value="Unassembled WGS sequence"/>
</dbReference>
<accession>A0AA88CTB6</accession>
<dbReference type="EMBL" id="BTGU01000003">
    <property type="protein sequence ID" value="GMN30865.1"/>
    <property type="molecule type" value="Genomic_DNA"/>
</dbReference>
<proteinExistence type="predicted"/>
<evidence type="ECO:0000313" key="2">
    <source>
        <dbReference type="Proteomes" id="UP001187192"/>
    </source>
</evidence>